<keyword evidence="2" id="KW-0677">Repeat</keyword>
<evidence type="ECO:0000256" key="5">
    <source>
        <dbReference type="ARBA" id="ARBA00023163"/>
    </source>
</evidence>
<dbReference type="OrthoDB" id="2143914at2759"/>
<dbReference type="GO" id="GO:0043565">
    <property type="term" value="F:sequence-specific DNA binding"/>
    <property type="evidence" value="ECO:0007669"/>
    <property type="project" value="InterPro"/>
</dbReference>
<evidence type="ECO:0000256" key="6">
    <source>
        <dbReference type="ARBA" id="ARBA00023242"/>
    </source>
</evidence>
<feature type="domain" description="HTH myb-type" evidence="8">
    <location>
        <begin position="70"/>
        <end position="124"/>
    </location>
</feature>
<accession>A0A368QF26</accession>
<dbReference type="PANTHER" id="PTHR45675">
    <property type="entry name" value="MYB TRANSCRIPTION FACTOR-RELATED-RELATED"/>
    <property type="match status" value="1"/>
</dbReference>
<evidence type="ECO:0008006" key="10">
    <source>
        <dbReference type="Google" id="ProtNLM"/>
    </source>
</evidence>
<dbReference type="InterPro" id="IPR017930">
    <property type="entry name" value="Myb_dom"/>
</dbReference>
<dbReference type="AlphaFoldDB" id="A0A368QF26"/>
<dbReference type="GO" id="GO:0003700">
    <property type="term" value="F:DNA-binding transcription factor activity"/>
    <property type="evidence" value="ECO:0007669"/>
    <property type="project" value="InterPro"/>
</dbReference>
<keyword evidence="6" id="KW-0539">Nucleus</keyword>
<dbReference type="Gene3D" id="1.10.10.60">
    <property type="entry name" value="Homeodomain-like"/>
    <property type="match status" value="2"/>
</dbReference>
<reference evidence="9" key="1">
    <citation type="journal article" date="2012" name="Nat. Biotechnol.">
        <title>Reference genome sequence of the model plant Setaria.</title>
        <authorList>
            <person name="Bennetzen J.L."/>
            <person name="Schmutz J."/>
            <person name="Wang H."/>
            <person name="Percifield R."/>
            <person name="Hawkins J."/>
            <person name="Pontaroli A.C."/>
            <person name="Estep M."/>
            <person name="Feng L."/>
            <person name="Vaughn J.N."/>
            <person name="Grimwood J."/>
            <person name="Jenkins J."/>
            <person name="Barry K."/>
            <person name="Lindquist E."/>
            <person name="Hellsten U."/>
            <person name="Deshpande S."/>
            <person name="Wang X."/>
            <person name="Wu X."/>
            <person name="Mitros T."/>
            <person name="Triplett J."/>
            <person name="Yang X."/>
            <person name="Ye C.Y."/>
            <person name="Mauro-Herrera M."/>
            <person name="Wang L."/>
            <person name="Li P."/>
            <person name="Sharma M."/>
            <person name="Sharma R."/>
            <person name="Ronald P.C."/>
            <person name="Panaud O."/>
            <person name="Kellogg E.A."/>
            <person name="Brutnell T.P."/>
            <person name="Doust A.N."/>
            <person name="Tuskan G.A."/>
            <person name="Rokhsar D."/>
            <person name="Devos K.M."/>
        </authorList>
    </citation>
    <scope>NUCLEOTIDE SEQUENCE [LARGE SCALE GENOMIC DNA]</scope>
    <source>
        <strain evidence="9">Yugu1</strain>
    </source>
</reference>
<protein>
    <recommendedName>
        <fullName evidence="10">Typical P-type R2R3 Myb protein</fullName>
    </recommendedName>
</protein>
<dbReference type="CDD" id="cd00167">
    <property type="entry name" value="SANT"/>
    <property type="match status" value="2"/>
</dbReference>
<dbReference type="PROSITE" id="PS51294">
    <property type="entry name" value="HTH_MYB"/>
    <property type="match status" value="2"/>
</dbReference>
<dbReference type="SMART" id="SM00717">
    <property type="entry name" value="SANT"/>
    <property type="match status" value="2"/>
</dbReference>
<name>A0A368QF26_SETIT</name>
<evidence type="ECO:0000256" key="1">
    <source>
        <dbReference type="ARBA" id="ARBA00004123"/>
    </source>
</evidence>
<dbReference type="PROSITE" id="PS50090">
    <property type="entry name" value="MYB_LIKE"/>
    <property type="match status" value="2"/>
</dbReference>
<proteinExistence type="predicted"/>
<keyword evidence="5" id="KW-0804">Transcription</keyword>
<dbReference type="GO" id="GO:0005634">
    <property type="term" value="C:nucleus"/>
    <property type="evidence" value="ECO:0007669"/>
    <property type="project" value="UniProtKB-SubCell"/>
</dbReference>
<dbReference type="Pfam" id="PF00249">
    <property type="entry name" value="Myb_DNA-binding"/>
    <property type="match status" value="2"/>
</dbReference>
<dbReference type="SUPFAM" id="SSF46689">
    <property type="entry name" value="Homeodomain-like"/>
    <property type="match status" value="1"/>
</dbReference>
<dbReference type="InterPro" id="IPR009057">
    <property type="entry name" value="Homeodomain-like_sf"/>
</dbReference>
<evidence type="ECO:0000256" key="3">
    <source>
        <dbReference type="ARBA" id="ARBA00023015"/>
    </source>
</evidence>
<evidence type="ECO:0000313" key="9">
    <source>
        <dbReference type="EMBL" id="RCV16483.1"/>
    </source>
</evidence>
<dbReference type="FunFam" id="1.10.10.60:FF:000011">
    <property type="entry name" value="Myb transcription factor"/>
    <property type="match status" value="1"/>
</dbReference>
<organism evidence="9">
    <name type="scientific">Setaria italica</name>
    <name type="common">Foxtail millet</name>
    <name type="synonym">Panicum italicum</name>
    <dbReference type="NCBI Taxonomy" id="4555"/>
    <lineage>
        <taxon>Eukaryota</taxon>
        <taxon>Viridiplantae</taxon>
        <taxon>Streptophyta</taxon>
        <taxon>Embryophyta</taxon>
        <taxon>Tracheophyta</taxon>
        <taxon>Spermatophyta</taxon>
        <taxon>Magnoliopsida</taxon>
        <taxon>Liliopsida</taxon>
        <taxon>Poales</taxon>
        <taxon>Poaceae</taxon>
        <taxon>PACMAD clade</taxon>
        <taxon>Panicoideae</taxon>
        <taxon>Panicodae</taxon>
        <taxon>Paniceae</taxon>
        <taxon>Cenchrinae</taxon>
        <taxon>Setaria</taxon>
    </lineage>
</organism>
<comment type="subcellular location">
    <subcellularLocation>
        <location evidence="1">Nucleus</location>
    </subcellularLocation>
</comment>
<feature type="domain" description="Myb-like" evidence="7">
    <location>
        <begin position="70"/>
        <end position="120"/>
    </location>
</feature>
<dbReference type="InterPro" id="IPR044676">
    <property type="entry name" value="EOBI/EOBII-like_plant"/>
</dbReference>
<gene>
    <name evidence="9" type="ORF">SETIT_3G142100v2</name>
</gene>
<keyword evidence="4" id="KW-0238">DNA-binding</keyword>
<dbReference type="PANTHER" id="PTHR45675:SF44">
    <property type="entry name" value="TRANSCRIPTION FACTOR MYB24"/>
    <property type="match status" value="1"/>
</dbReference>
<reference evidence="9" key="2">
    <citation type="submission" date="2015-07" db="EMBL/GenBank/DDBJ databases">
        <authorList>
            <person name="Noorani M."/>
        </authorList>
    </citation>
    <scope>NUCLEOTIDE SEQUENCE</scope>
    <source>
        <strain evidence="9">Yugu1</strain>
    </source>
</reference>
<evidence type="ECO:0000259" key="8">
    <source>
        <dbReference type="PROSITE" id="PS51294"/>
    </source>
</evidence>
<feature type="domain" description="HTH myb-type" evidence="8">
    <location>
        <begin position="17"/>
        <end position="69"/>
    </location>
</feature>
<keyword evidence="3" id="KW-0805">Transcription regulation</keyword>
<evidence type="ECO:0000256" key="2">
    <source>
        <dbReference type="ARBA" id="ARBA00022737"/>
    </source>
</evidence>
<evidence type="ECO:0000256" key="4">
    <source>
        <dbReference type="ARBA" id="ARBA00023125"/>
    </source>
</evidence>
<evidence type="ECO:0000259" key="7">
    <source>
        <dbReference type="PROSITE" id="PS50090"/>
    </source>
</evidence>
<dbReference type="InterPro" id="IPR001005">
    <property type="entry name" value="SANT/Myb"/>
</dbReference>
<dbReference type="EMBL" id="CM003530">
    <property type="protein sequence ID" value="RCV16483.1"/>
    <property type="molecule type" value="Genomic_DNA"/>
</dbReference>
<sequence length="255" mass="28815">MQSAVDAVAGVEQVVPQPAVRKGPWTVEEDHVLVNYIAAHGEGAWNNLARAAGLNRTGKSCRLRWLNYLRPDVRRGNMTAEEQERIVQLQARWGNKWSRIAKHLPGRTDNEVKNFWRTKIQQKKHKNKEHSAIETIITVAGVCSGMACKDTPAITEDQGSSNYSGRTGVTQDYGIVRQQQPNISSAADYLSLRCAWRSHWRWRLGLRSGVPGRVGRELLGHRRRLWTTMQSYQARTCSFARRGEGGFAVIRILAD</sequence>
<feature type="domain" description="Myb-like" evidence="7">
    <location>
        <begin position="17"/>
        <end position="69"/>
    </location>
</feature>